<evidence type="ECO:0000256" key="1">
    <source>
        <dbReference type="SAM" id="MobiDB-lite"/>
    </source>
</evidence>
<dbReference type="Proteomes" id="UP000738126">
    <property type="component" value="Unassembled WGS sequence"/>
</dbReference>
<keyword evidence="2" id="KW-1133">Transmembrane helix</keyword>
<protein>
    <recommendedName>
        <fullName evidence="5">DUF3592 domain-containing protein</fullName>
    </recommendedName>
</protein>
<gene>
    <name evidence="3" type="ORF">CKO13_06620</name>
</gene>
<keyword evidence="2" id="KW-0472">Membrane</keyword>
<name>A0ABS1E7I3_9GAMM</name>
<feature type="compositionally biased region" description="Pro residues" evidence="1">
    <location>
        <begin position="216"/>
        <end position="228"/>
    </location>
</feature>
<dbReference type="EMBL" id="NRSH01000060">
    <property type="protein sequence ID" value="MBK1726700.1"/>
    <property type="molecule type" value="Genomic_DNA"/>
</dbReference>
<reference evidence="3 4" key="1">
    <citation type="journal article" date="2020" name="Microorganisms">
        <title>Osmotic Adaptation and Compatible Solute Biosynthesis of Phototrophic Bacteria as Revealed from Genome Analyses.</title>
        <authorList>
            <person name="Imhoff J.F."/>
            <person name="Rahn T."/>
            <person name="Kunzel S."/>
            <person name="Keller A."/>
            <person name="Neulinger S.C."/>
        </authorList>
    </citation>
    <scope>NUCLEOTIDE SEQUENCE [LARGE SCALE GENOMIC DNA]</scope>
    <source>
        <strain evidence="3 4">DSM 15116</strain>
    </source>
</reference>
<feature type="transmembrane region" description="Helical" evidence="2">
    <location>
        <begin position="32"/>
        <end position="61"/>
    </location>
</feature>
<keyword evidence="2" id="KW-0812">Transmembrane</keyword>
<evidence type="ECO:0000313" key="3">
    <source>
        <dbReference type="EMBL" id="MBK1726700.1"/>
    </source>
</evidence>
<keyword evidence="4" id="KW-1185">Reference proteome</keyword>
<comment type="caution">
    <text evidence="3">The sequence shown here is derived from an EMBL/GenBank/DDBJ whole genome shotgun (WGS) entry which is preliminary data.</text>
</comment>
<evidence type="ECO:0000313" key="4">
    <source>
        <dbReference type="Proteomes" id="UP000738126"/>
    </source>
</evidence>
<accession>A0ABS1E7I3</accession>
<proteinExistence type="predicted"/>
<dbReference type="RefSeq" id="WP_200258269.1">
    <property type="nucleotide sequence ID" value="NZ_NRSH01000060.1"/>
</dbReference>
<feature type="region of interest" description="Disordered" evidence="1">
    <location>
        <begin position="208"/>
        <end position="228"/>
    </location>
</feature>
<organism evidence="3 4">
    <name type="scientific">Halorhodospira neutriphila</name>
    <dbReference type="NCBI Taxonomy" id="168379"/>
    <lineage>
        <taxon>Bacteria</taxon>
        <taxon>Pseudomonadati</taxon>
        <taxon>Pseudomonadota</taxon>
        <taxon>Gammaproteobacteria</taxon>
        <taxon>Chromatiales</taxon>
        <taxon>Ectothiorhodospiraceae</taxon>
        <taxon>Halorhodospira</taxon>
    </lineage>
</organism>
<evidence type="ECO:0008006" key="5">
    <source>
        <dbReference type="Google" id="ProtNLM"/>
    </source>
</evidence>
<evidence type="ECO:0000256" key="2">
    <source>
        <dbReference type="SAM" id="Phobius"/>
    </source>
</evidence>
<sequence>MRRIHPLLTALRDCWADDPAGRGAAKVLAGGALILVGAVTGFGGVSGVLVGALLGGALLLAGRYLQPPEYPDQRTTQGWVAEVIELAQEAGPLRYRPVYAFEAAGRDHQVPARIRARRPPPLGEPVRIAYSAANPGNAHRADGLEGNLHRVAYAVGGGALLISLLSLAVSLAMVIGGFLLWRSGSAERMATPQAQGLLHDLQAMLRRARQAAVGAEPPPGPRPPQRRR</sequence>
<feature type="transmembrane region" description="Helical" evidence="2">
    <location>
        <begin position="159"/>
        <end position="181"/>
    </location>
</feature>